<evidence type="ECO:0008006" key="3">
    <source>
        <dbReference type="Google" id="ProtNLM"/>
    </source>
</evidence>
<dbReference type="AlphaFoldDB" id="A0AAC9LKE2"/>
<evidence type="ECO:0000313" key="1">
    <source>
        <dbReference type="EMBL" id="APX99728.1"/>
    </source>
</evidence>
<dbReference type="RefSeq" id="WP_076732357.1">
    <property type="nucleotide sequence ID" value="NZ_CP019352.1"/>
</dbReference>
<accession>A0AAC9LKE2</accession>
<sequence length="186" mass="21539">MTNRIINIVIFLILILSISSCASFSKDVISTKLNPKTYSELKQIDGKYKIYADSDSLRTNIYENLVGIWWNSEKYKLDLDSNKKYFAKLKLISENELELSVYENEVEIKSEIIKGKLKNGMFYLKQNLSVSGIPYVFGTFTNDKKRIILKNNSILIERIKHEFGAVVVIFTAGFKNDKTLEFKRIE</sequence>
<gene>
    <name evidence="1" type="ORF">BWR22_05195</name>
</gene>
<dbReference type="Proteomes" id="UP000187506">
    <property type="component" value="Chromosome"/>
</dbReference>
<protein>
    <recommendedName>
        <fullName evidence="3">Lipocalin-like protein</fullName>
    </recommendedName>
</protein>
<proteinExistence type="predicted"/>
<organism evidence="1 2">
    <name type="scientific">Lacinutrix venerupis</name>
    <dbReference type="NCBI Taxonomy" id="1486034"/>
    <lineage>
        <taxon>Bacteria</taxon>
        <taxon>Pseudomonadati</taxon>
        <taxon>Bacteroidota</taxon>
        <taxon>Flavobacteriia</taxon>
        <taxon>Flavobacteriales</taxon>
        <taxon>Flavobacteriaceae</taxon>
        <taxon>Lacinutrix</taxon>
    </lineage>
</organism>
<dbReference type="EMBL" id="CP019352">
    <property type="protein sequence ID" value="APX99728.1"/>
    <property type="molecule type" value="Genomic_DNA"/>
</dbReference>
<dbReference type="KEGG" id="lvn:BWR22_05195"/>
<evidence type="ECO:0000313" key="2">
    <source>
        <dbReference type="Proteomes" id="UP000187506"/>
    </source>
</evidence>
<name>A0AAC9LKE2_9FLAO</name>
<dbReference type="PROSITE" id="PS51257">
    <property type="entry name" value="PROKAR_LIPOPROTEIN"/>
    <property type="match status" value="1"/>
</dbReference>
<keyword evidence="2" id="KW-1185">Reference proteome</keyword>
<reference evidence="1 2" key="1">
    <citation type="submission" date="2017-01" db="EMBL/GenBank/DDBJ databases">
        <title>Complete genome of Lacinutrix venerupis DOK2-8 isolated from seawater in Dokdo.</title>
        <authorList>
            <person name="Chi W.-J."/>
            <person name="Kim J.H."/>
        </authorList>
    </citation>
    <scope>NUCLEOTIDE SEQUENCE [LARGE SCALE GENOMIC DNA]</scope>
    <source>
        <strain evidence="1 2">DOK2-8</strain>
    </source>
</reference>